<dbReference type="InterPro" id="IPR036390">
    <property type="entry name" value="WH_DNA-bd_sf"/>
</dbReference>
<evidence type="ECO:0000256" key="2">
    <source>
        <dbReference type="ARBA" id="ARBA00023015"/>
    </source>
</evidence>
<dbReference type="GO" id="GO:0006351">
    <property type="term" value="P:DNA-templated transcription"/>
    <property type="evidence" value="ECO:0007669"/>
    <property type="project" value="TreeGrafter"/>
</dbReference>
<evidence type="ECO:0000256" key="4">
    <source>
        <dbReference type="ARBA" id="ARBA00023163"/>
    </source>
</evidence>
<dbReference type="GO" id="GO:0003700">
    <property type="term" value="F:DNA-binding transcription factor activity"/>
    <property type="evidence" value="ECO:0007669"/>
    <property type="project" value="InterPro"/>
</dbReference>
<dbReference type="InterPro" id="IPR000847">
    <property type="entry name" value="LysR_HTH_N"/>
</dbReference>
<dbReference type="FunFam" id="1.10.10.10:FF:000001">
    <property type="entry name" value="LysR family transcriptional regulator"/>
    <property type="match status" value="1"/>
</dbReference>
<dbReference type="PANTHER" id="PTHR30537:SF32">
    <property type="entry name" value="HTH-TYPE TRANSCRIPTIONAL REGULATOR DSDC"/>
    <property type="match status" value="1"/>
</dbReference>
<dbReference type="Pfam" id="PF00126">
    <property type="entry name" value="HTH_1"/>
    <property type="match status" value="1"/>
</dbReference>
<dbReference type="InterPro" id="IPR036388">
    <property type="entry name" value="WH-like_DNA-bd_sf"/>
</dbReference>
<dbReference type="PRINTS" id="PR00039">
    <property type="entry name" value="HTHLYSR"/>
</dbReference>
<organism evidence="6">
    <name type="scientific">Aeromonas sp. 19NY04SH05-1</name>
    <dbReference type="NCBI Taxonomy" id="2920537"/>
    <lineage>
        <taxon>Bacteria</taxon>
        <taxon>Pseudomonadati</taxon>
        <taxon>Pseudomonadota</taxon>
        <taxon>Gammaproteobacteria</taxon>
        <taxon>Aeromonadales</taxon>
        <taxon>Aeromonadaceae</taxon>
        <taxon>Aeromonas</taxon>
    </lineage>
</organism>
<keyword evidence="2" id="KW-0805">Transcription regulation</keyword>
<evidence type="ECO:0000259" key="5">
    <source>
        <dbReference type="PROSITE" id="PS50931"/>
    </source>
</evidence>
<keyword evidence="3" id="KW-0238">DNA-binding</keyword>
<evidence type="ECO:0000256" key="1">
    <source>
        <dbReference type="ARBA" id="ARBA00009437"/>
    </source>
</evidence>
<dbReference type="SUPFAM" id="SSF46785">
    <property type="entry name" value="Winged helix' DNA-binding domain"/>
    <property type="match status" value="1"/>
</dbReference>
<dbReference type="CDD" id="cd08432">
    <property type="entry name" value="PBP2_GcdR_TrpI_HvrB_AmpR_like"/>
    <property type="match status" value="1"/>
</dbReference>
<dbReference type="InterPro" id="IPR005119">
    <property type="entry name" value="LysR_subst-bd"/>
</dbReference>
<feature type="domain" description="HTH lysR-type" evidence="5">
    <location>
        <begin position="19"/>
        <end position="76"/>
    </location>
</feature>
<dbReference type="SUPFAM" id="SSF53850">
    <property type="entry name" value="Periplasmic binding protein-like II"/>
    <property type="match status" value="1"/>
</dbReference>
<dbReference type="GO" id="GO:0043565">
    <property type="term" value="F:sequence-specific DNA binding"/>
    <property type="evidence" value="ECO:0007669"/>
    <property type="project" value="TreeGrafter"/>
</dbReference>
<evidence type="ECO:0000313" key="6">
    <source>
        <dbReference type="EMBL" id="XAG42659.1"/>
    </source>
</evidence>
<dbReference type="InterPro" id="IPR058163">
    <property type="entry name" value="LysR-type_TF_proteobact-type"/>
</dbReference>
<keyword evidence="4" id="KW-0804">Transcription</keyword>
<dbReference type="PANTHER" id="PTHR30537">
    <property type="entry name" value="HTH-TYPE TRANSCRIPTIONAL REGULATOR"/>
    <property type="match status" value="1"/>
</dbReference>
<gene>
    <name evidence="6" type="ORF">MRK42_06665</name>
</gene>
<dbReference type="PROSITE" id="PS50931">
    <property type="entry name" value="HTH_LYSR"/>
    <property type="match status" value="1"/>
</dbReference>
<evidence type="ECO:0000256" key="3">
    <source>
        <dbReference type="ARBA" id="ARBA00023125"/>
    </source>
</evidence>
<dbReference type="AlphaFoldDB" id="A0AAU6TBW1"/>
<dbReference type="EMBL" id="CP095328">
    <property type="protein sequence ID" value="XAG42659.1"/>
    <property type="molecule type" value="Genomic_DNA"/>
</dbReference>
<dbReference type="Gene3D" id="3.40.190.10">
    <property type="entry name" value="Periplasmic binding protein-like II"/>
    <property type="match status" value="2"/>
</dbReference>
<dbReference type="Gene3D" id="1.10.10.10">
    <property type="entry name" value="Winged helix-like DNA-binding domain superfamily/Winged helix DNA-binding domain"/>
    <property type="match status" value="1"/>
</dbReference>
<sequence length="323" mass="36443">MTCVATSVITRLSMLVQQNTLALLHTFESTARYLSFTRAAEEMNLTQGAISHRIRHLEGLLGFRLFIRLTRKLELTEEGARLLATLSHSLRQINEEIEDIRAQDLRGTLHVGVAPTLGLNWLMPRLPRFQQRWPGLNVMMRVRAGAVDFNEERVDLAIYYGAIRCSDLHRELLMEERLVPVCSPAYAERLGLLQEPAQLTEACFIHASESTDVQQLFSEWRLWSDGSGMTLPYDQCHYGFNHYQMALQAAQGGMGVAMGREVLVRNLLEQGVLVAVGGPAVAAGRNYELISPLENRERPRFRAFSDWLRSEVALSQSAHDLAP</sequence>
<name>A0AAU6TBW1_9GAMM</name>
<proteinExistence type="inferred from homology"/>
<accession>A0AAU6TBW1</accession>
<dbReference type="Pfam" id="PF03466">
    <property type="entry name" value="LysR_substrate"/>
    <property type="match status" value="1"/>
</dbReference>
<protein>
    <submittedName>
        <fullName evidence="6">LysR substrate-binding domain-containing protein</fullName>
    </submittedName>
</protein>
<comment type="similarity">
    <text evidence="1">Belongs to the LysR transcriptional regulatory family.</text>
</comment>
<reference evidence="6" key="1">
    <citation type="submission" date="2022-03" db="EMBL/GenBank/DDBJ databases">
        <title>Sea Food Isolates.</title>
        <authorList>
            <person name="Li C."/>
        </authorList>
    </citation>
    <scope>NUCLEOTIDE SEQUENCE</scope>
    <source>
        <strain evidence="6">19NY04SH05-1</strain>
    </source>
</reference>